<sequence length="220" mass="24946">MDLEIEGNMTKGVLALLPLAYWIKEKHQGGFGVSTNVICLKAKEIAQISGMQEGKFRASKSWCYRFVEQHGLSIRRRTTKAQKLLKDYEDKLISFQWFIIGRRKQHDCELRHIGNADQTPLTFDIVTNITVEEKGVKSVLVLAMGHDKDRFTVMLACPRDGTKLPPYGGMTGIIQPLDVCINKPFKDRFRVKWQEWMITGETTLPASGCTRIADLNVICG</sequence>
<dbReference type="SMART" id="SM00674">
    <property type="entry name" value="CENPB"/>
    <property type="match status" value="1"/>
</dbReference>
<reference evidence="3" key="1">
    <citation type="journal article" date="2023" name="G3 (Bethesda)">
        <title>Whole genome assembly and annotation of the endangered Caribbean coral Acropora cervicornis.</title>
        <authorList>
            <person name="Selwyn J.D."/>
            <person name="Vollmer S.V."/>
        </authorList>
    </citation>
    <scope>NUCLEOTIDE SEQUENCE</scope>
    <source>
        <strain evidence="3">K2</strain>
    </source>
</reference>
<reference evidence="3" key="2">
    <citation type="journal article" date="2023" name="Science">
        <title>Genomic signatures of disease resistance in endangered staghorn corals.</title>
        <authorList>
            <person name="Vollmer S.V."/>
            <person name="Selwyn J.D."/>
            <person name="Despard B.A."/>
            <person name="Roesel C.L."/>
        </authorList>
    </citation>
    <scope>NUCLEOTIDE SEQUENCE</scope>
    <source>
        <strain evidence="3">K2</strain>
    </source>
</reference>
<accession>A0AAD9Q0E1</accession>
<dbReference type="Gene3D" id="1.10.10.60">
    <property type="entry name" value="Homeodomain-like"/>
    <property type="match status" value="1"/>
</dbReference>
<dbReference type="GO" id="GO:0005634">
    <property type="term" value="C:nucleus"/>
    <property type="evidence" value="ECO:0007669"/>
    <property type="project" value="TreeGrafter"/>
</dbReference>
<keyword evidence="1" id="KW-0238">DNA-binding</keyword>
<evidence type="ECO:0000313" key="4">
    <source>
        <dbReference type="Proteomes" id="UP001249851"/>
    </source>
</evidence>
<proteinExistence type="predicted"/>
<gene>
    <name evidence="3" type="ORF">P5673_026499</name>
</gene>
<protein>
    <submittedName>
        <fullName evidence="3">Pogo transposable element with KRAB domain</fullName>
    </submittedName>
</protein>
<name>A0AAD9Q0E1_ACRCE</name>
<comment type="caution">
    <text evidence="3">The sequence shown here is derived from an EMBL/GenBank/DDBJ whole genome shotgun (WGS) entry which is preliminary data.</text>
</comment>
<dbReference type="PANTHER" id="PTHR19303">
    <property type="entry name" value="TRANSPOSON"/>
    <property type="match status" value="1"/>
</dbReference>
<keyword evidence="4" id="KW-1185">Reference proteome</keyword>
<dbReference type="Pfam" id="PF03221">
    <property type="entry name" value="HTH_Tnp_Tc5"/>
    <property type="match status" value="1"/>
</dbReference>
<evidence type="ECO:0000259" key="2">
    <source>
        <dbReference type="PROSITE" id="PS51253"/>
    </source>
</evidence>
<dbReference type="AlphaFoldDB" id="A0AAD9Q0E1"/>
<dbReference type="PROSITE" id="PS51253">
    <property type="entry name" value="HTH_CENPB"/>
    <property type="match status" value="1"/>
</dbReference>
<dbReference type="InterPro" id="IPR006600">
    <property type="entry name" value="HTH_CenpB_DNA-bd_dom"/>
</dbReference>
<evidence type="ECO:0000313" key="3">
    <source>
        <dbReference type="EMBL" id="KAK2552417.1"/>
    </source>
</evidence>
<dbReference type="InterPro" id="IPR009057">
    <property type="entry name" value="Homeodomain-like_sf"/>
</dbReference>
<dbReference type="PANTHER" id="PTHR19303:SF74">
    <property type="entry name" value="POGO TRANSPOSABLE ELEMENT WITH KRAB DOMAIN"/>
    <property type="match status" value="1"/>
</dbReference>
<dbReference type="GO" id="GO:0003677">
    <property type="term" value="F:DNA binding"/>
    <property type="evidence" value="ECO:0007669"/>
    <property type="project" value="UniProtKB-KW"/>
</dbReference>
<feature type="domain" description="HTH CENPB-type" evidence="2">
    <location>
        <begin position="3"/>
        <end position="76"/>
    </location>
</feature>
<dbReference type="SUPFAM" id="SSF46689">
    <property type="entry name" value="Homeodomain-like"/>
    <property type="match status" value="1"/>
</dbReference>
<dbReference type="Proteomes" id="UP001249851">
    <property type="component" value="Unassembled WGS sequence"/>
</dbReference>
<dbReference type="EMBL" id="JARQWQ010000087">
    <property type="protein sequence ID" value="KAK2552417.1"/>
    <property type="molecule type" value="Genomic_DNA"/>
</dbReference>
<evidence type="ECO:0000256" key="1">
    <source>
        <dbReference type="ARBA" id="ARBA00023125"/>
    </source>
</evidence>
<organism evidence="3 4">
    <name type="scientific">Acropora cervicornis</name>
    <name type="common">Staghorn coral</name>
    <dbReference type="NCBI Taxonomy" id="6130"/>
    <lineage>
        <taxon>Eukaryota</taxon>
        <taxon>Metazoa</taxon>
        <taxon>Cnidaria</taxon>
        <taxon>Anthozoa</taxon>
        <taxon>Hexacorallia</taxon>
        <taxon>Scleractinia</taxon>
        <taxon>Astrocoeniina</taxon>
        <taxon>Acroporidae</taxon>
        <taxon>Acropora</taxon>
    </lineage>
</organism>
<dbReference type="InterPro" id="IPR050863">
    <property type="entry name" value="CenT-Element_Derived"/>
</dbReference>